<accession>A0AB37AU54</accession>
<organism evidence="1 2">
    <name type="scientific">Burkholderia multivorans</name>
    <dbReference type="NCBI Taxonomy" id="87883"/>
    <lineage>
        <taxon>Bacteria</taxon>
        <taxon>Pseudomonadati</taxon>
        <taxon>Pseudomonadota</taxon>
        <taxon>Betaproteobacteria</taxon>
        <taxon>Burkholderiales</taxon>
        <taxon>Burkholderiaceae</taxon>
        <taxon>Burkholderia</taxon>
        <taxon>Burkholderia cepacia complex</taxon>
    </lineage>
</organism>
<evidence type="ECO:0000313" key="1">
    <source>
        <dbReference type="EMBL" id="PRE50927.1"/>
    </source>
</evidence>
<proteinExistence type="predicted"/>
<evidence type="ECO:0000313" key="2">
    <source>
        <dbReference type="Proteomes" id="UP000237811"/>
    </source>
</evidence>
<reference evidence="1 2" key="1">
    <citation type="submission" date="2018-03" db="EMBL/GenBank/DDBJ databases">
        <authorList>
            <person name="Nguyen K."/>
            <person name="Fouts D."/>
            <person name="Sutton G."/>
        </authorList>
    </citation>
    <scope>NUCLEOTIDE SEQUENCE [LARGE SCALE GENOMIC DNA]</scope>
    <source>
        <strain evidence="1 2">AU14328</strain>
    </source>
</reference>
<dbReference type="AlphaFoldDB" id="A0AB37AU54"/>
<gene>
    <name evidence="1" type="ORF">C6P99_10435</name>
</gene>
<protein>
    <submittedName>
        <fullName evidence="1">Uncharacterized protein</fullName>
    </submittedName>
</protein>
<name>A0AB37AU54_9BURK</name>
<comment type="caution">
    <text evidence="1">The sequence shown here is derived from an EMBL/GenBank/DDBJ whole genome shotgun (WGS) entry which is preliminary data.</text>
</comment>
<dbReference type="Proteomes" id="UP000237811">
    <property type="component" value="Unassembled WGS sequence"/>
</dbReference>
<sequence length="71" mass="8153">MRRKSHPAIWRANRRAARAAARVAEISACRRRLFRNLGTALRGGFLQTKLTSFKSMRYPRLERRNPGTAVA</sequence>
<dbReference type="EMBL" id="PVFR01000030">
    <property type="protein sequence ID" value="PRE50927.1"/>
    <property type="molecule type" value="Genomic_DNA"/>
</dbReference>